<keyword evidence="1" id="KW-0472">Membrane</keyword>
<dbReference type="Proteomes" id="UP001595645">
    <property type="component" value="Unassembled WGS sequence"/>
</dbReference>
<dbReference type="EMBL" id="JBHRWK010000042">
    <property type="protein sequence ID" value="MFC3452864.1"/>
    <property type="molecule type" value="Genomic_DNA"/>
</dbReference>
<evidence type="ECO:0008006" key="4">
    <source>
        <dbReference type="Google" id="ProtNLM"/>
    </source>
</evidence>
<organism evidence="2 3">
    <name type="scientific">Amycolatopsis speibonae</name>
    <dbReference type="NCBI Taxonomy" id="1450224"/>
    <lineage>
        <taxon>Bacteria</taxon>
        <taxon>Bacillati</taxon>
        <taxon>Actinomycetota</taxon>
        <taxon>Actinomycetes</taxon>
        <taxon>Pseudonocardiales</taxon>
        <taxon>Pseudonocardiaceae</taxon>
        <taxon>Amycolatopsis</taxon>
    </lineage>
</organism>
<protein>
    <recommendedName>
        <fullName evidence="4">Histidine kinase</fullName>
    </recommendedName>
</protein>
<name>A0ABV7P4J0_9PSEU</name>
<accession>A0ABV7P4J0</accession>
<feature type="transmembrane region" description="Helical" evidence="1">
    <location>
        <begin position="39"/>
        <end position="60"/>
    </location>
</feature>
<gene>
    <name evidence="2" type="ORF">ACFOSH_25805</name>
</gene>
<feature type="transmembrane region" description="Helical" evidence="1">
    <location>
        <begin position="105"/>
        <end position="123"/>
    </location>
</feature>
<comment type="caution">
    <text evidence="2">The sequence shown here is derived from an EMBL/GenBank/DDBJ whole genome shotgun (WGS) entry which is preliminary data.</text>
</comment>
<reference evidence="3" key="1">
    <citation type="journal article" date="2019" name="Int. J. Syst. Evol. Microbiol.">
        <title>The Global Catalogue of Microorganisms (GCM) 10K type strain sequencing project: providing services to taxonomists for standard genome sequencing and annotation.</title>
        <authorList>
            <consortium name="The Broad Institute Genomics Platform"/>
            <consortium name="The Broad Institute Genome Sequencing Center for Infectious Disease"/>
            <person name="Wu L."/>
            <person name="Ma J."/>
        </authorList>
    </citation>
    <scope>NUCLEOTIDE SEQUENCE [LARGE SCALE GENOMIC DNA]</scope>
    <source>
        <strain evidence="3">CGMCC 4.7676</strain>
    </source>
</reference>
<evidence type="ECO:0000256" key="1">
    <source>
        <dbReference type="SAM" id="Phobius"/>
    </source>
</evidence>
<feature type="transmembrane region" description="Helical" evidence="1">
    <location>
        <begin position="12"/>
        <end position="33"/>
    </location>
</feature>
<sequence>MARDSESLPTVVQIARTVVPAIAAAALGVTAHVLGGGVIPHLGMALAIVGPVGWAGTVAVGRFRGPIAAIGAVAVAQAILHDVLLLPTHLTHHRIAPVPDGVDPWFALGMNALAIVLLGLLLTHADSALRTLHGFVRQALGRVPATADRVHSPLRSPLFRWDGTNSATEVLLRRARPRRGPPLFH</sequence>
<evidence type="ECO:0000313" key="3">
    <source>
        <dbReference type="Proteomes" id="UP001595645"/>
    </source>
</evidence>
<proteinExistence type="predicted"/>
<feature type="transmembrane region" description="Helical" evidence="1">
    <location>
        <begin position="67"/>
        <end position="85"/>
    </location>
</feature>
<keyword evidence="1" id="KW-0812">Transmembrane</keyword>
<dbReference type="RefSeq" id="WP_378241639.1">
    <property type="nucleotide sequence ID" value="NZ_JBHRWK010000042.1"/>
</dbReference>
<keyword evidence="3" id="KW-1185">Reference proteome</keyword>
<keyword evidence="1" id="KW-1133">Transmembrane helix</keyword>
<evidence type="ECO:0000313" key="2">
    <source>
        <dbReference type="EMBL" id="MFC3452864.1"/>
    </source>
</evidence>